<evidence type="ECO:0000256" key="1">
    <source>
        <dbReference type="SAM" id="SignalP"/>
    </source>
</evidence>
<comment type="caution">
    <text evidence="2">The sequence shown here is derived from an EMBL/GenBank/DDBJ whole genome shotgun (WGS) entry which is preliminary data.</text>
</comment>
<reference evidence="2 3" key="1">
    <citation type="submission" date="2016-10" db="EMBL/GenBank/DDBJ databases">
        <authorList>
            <person name="Varghese N."/>
            <person name="Submissions S."/>
        </authorList>
    </citation>
    <scope>NUCLEOTIDE SEQUENCE [LARGE SCALE GENOMIC DNA]</scope>
    <source>
        <strain evidence="2 3">Nl1</strain>
    </source>
</reference>
<organism evidence="2 3">
    <name type="scientific">Nitrosospira multiformis</name>
    <dbReference type="NCBI Taxonomy" id="1231"/>
    <lineage>
        <taxon>Bacteria</taxon>
        <taxon>Pseudomonadati</taxon>
        <taxon>Pseudomonadota</taxon>
        <taxon>Betaproteobacteria</taxon>
        <taxon>Nitrosomonadales</taxon>
        <taxon>Nitrosomonadaceae</taxon>
        <taxon>Nitrosospira</taxon>
    </lineage>
</organism>
<dbReference type="RefSeq" id="WP_143007614.1">
    <property type="nucleotide sequence ID" value="NZ_FNKY01000001.1"/>
</dbReference>
<feature type="signal peptide" evidence="1">
    <location>
        <begin position="1"/>
        <end position="22"/>
    </location>
</feature>
<keyword evidence="3" id="KW-1185">Reference proteome</keyword>
<name>A0ABY0T5N6_9PROT</name>
<protein>
    <submittedName>
        <fullName evidence="2">Uncharacterized protein</fullName>
    </submittedName>
</protein>
<dbReference type="Proteomes" id="UP000183471">
    <property type="component" value="Unassembled WGS sequence"/>
</dbReference>
<sequence>MYNFAITILAFGLTFSNSSVLAQTPSSDNTEDKPRVPQKLAVVAPTSEIFTMGGISAKDKPSVPSPAMRKTMPMPTLIPPVWRWIKWSSYQCDVAWNQSCSGSDTIEAPAGWQACRIIYTLAYEGGHQTSKGFSAENWYADDRQSPDRFRIYRVSISASGSGLSHDQTGAKIRLENLGMDLVPADTDNAGRYAAGCHMPPHE</sequence>
<gene>
    <name evidence="2" type="ORF">SAMN05216402_0115</name>
</gene>
<evidence type="ECO:0000313" key="3">
    <source>
        <dbReference type="Proteomes" id="UP000183471"/>
    </source>
</evidence>
<feature type="chain" id="PRO_5045266643" evidence="1">
    <location>
        <begin position="23"/>
        <end position="202"/>
    </location>
</feature>
<accession>A0ABY0T5N6</accession>
<keyword evidence="1" id="KW-0732">Signal</keyword>
<evidence type="ECO:0000313" key="2">
    <source>
        <dbReference type="EMBL" id="SDQ27058.1"/>
    </source>
</evidence>
<dbReference type="EMBL" id="FNKY01000001">
    <property type="protein sequence ID" value="SDQ27058.1"/>
    <property type="molecule type" value="Genomic_DNA"/>
</dbReference>
<proteinExistence type="predicted"/>